<evidence type="ECO:0000256" key="15">
    <source>
        <dbReference type="ARBA" id="ARBA00023180"/>
    </source>
</evidence>
<dbReference type="FunFam" id="2.60.40.10:FF:000906">
    <property type="entry name" value="Junctional adhesion molecule A"/>
    <property type="match status" value="1"/>
</dbReference>
<feature type="transmembrane region" description="Helical" evidence="20">
    <location>
        <begin position="235"/>
        <end position="260"/>
    </location>
</feature>
<dbReference type="SMART" id="SM00406">
    <property type="entry name" value="IGv"/>
    <property type="match status" value="1"/>
</dbReference>
<feature type="chain" id="PRO_5007660996" description="Junctional adhesion molecule A" evidence="21">
    <location>
        <begin position="27"/>
        <end position="299"/>
    </location>
</feature>
<dbReference type="GO" id="GO:0005923">
    <property type="term" value="C:bicellular tight junction"/>
    <property type="evidence" value="ECO:0007669"/>
    <property type="project" value="UniProtKB-SubCell"/>
</dbReference>
<evidence type="ECO:0000313" key="25">
    <source>
        <dbReference type="Proteomes" id="UP000006813"/>
    </source>
</evidence>
<dbReference type="OrthoDB" id="10031887at2759"/>
<accession>G5BWJ3</accession>
<evidence type="ECO:0000256" key="17">
    <source>
        <dbReference type="ARBA" id="ARBA00030590"/>
    </source>
</evidence>
<dbReference type="eggNOG" id="ENOG502QWVN">
    <property type="taxonomic scope" value="Eukaryota"/>
</dbReference>
<evidence type="ECO:0000256" key="10">
    <source>
        <dbReference type="ARBA" id="ARBA00022737"/>
    </source>
</evidence>
<evidence type="ECO:0000256" key="18">
    <source>
        <dbReference type="ARBA" id="ARBA00046718"/>
    </source>
</evidence>
<dbReference type="Proteomes" id="UP000006813">
    <property type="component" value="Unassembled WGS sequence"/>
</dbReference>
<comment type="subcellular location">
    <subcellularLocation>
        <location evidence="2">Cell junction</location>
        <location evidence="2">Tight junction</location>
    </subcellularLocation>
    <subcellularLocation>
        <location evidence="1">Cell membrane</location>
        <topology evidence="1">Single-pass type I membrane protein</topology>
    </subcellularLocation>
</comment>
<evidence type="ECO:0000256" key="9">
    <source>
        <dbReference type="ARBA" id="ARBA00022729"/>
    </source>
</evidence>
<dbReference type="InterPro" id="IPR013106">
    <property type="entry name" value="Ig_V-set"/>
</dbReference>
<evidence type="ECO:0000256" key="6">
    <source>
        <dbReference type="ARBA" id="ARBA00022475"/>
    </source>
</evidence>
<dbReference type="InterPro" id="IPR036179">
    <property type="entry name" value="Ig-like_dom_sf"/>
</dbReference>
<evidence type="ECO:0000256" key="21">
    <source>
        <dbReference type="SAM" id="SignalP"/>
    </source>
</evidence>
<dbReference type="InterPro" id="IPR042456">
    <property type="entry name" value="F11R"/>
</dbReference>
<evidence type="ECO:0000256" key="14">
    <source>
        <dbReference type="ARBA" id="ARBA00023157"/>
    </source>
</evidence>
<comment type="subunit">
    <text evidence="18">Interacts with the ninth PDZ domain of MPDZ. Interacts with the first PDZ domain of PARD3. The association between PARD3 and PARD6B probably disrupts this interaction. Interacts with ITGAL (via I-domain). Interacts with CD151.</text>
</comment>
<dbReference type="InterPro" id="IPR007110">
    <property type="entry name" value="Ig-like_dom"/>
</dbReference>
<keyword evidence="9 21" id="KW-0732">Signal</keyword>
<dbReference type="FunFam" id="2.60.40.10:FF:000342">
    <property type="entry name" value="Junctional adhesion molecule A"/>
    <property type="match status" value="1"/>
</dbReference>
<keyword evidence="12 20" id="KW-1133">Transmembrane helix</keyword>
<organism evidence="23 25">
    <name type="scientific">Heterocephalus glaber</name>
    <name type="common">Naked mole rat</name>
    <dbReference type="NCBI Taxonomy" id="10181"/>
    <lineage>
        <taxon>Eukaryota</taxon>
        <taxon>Metazoa</taxon>
        <taxon>Chordata</taxon>
        <taxon>Craniata</taxon>
        <taxon>Vertebrata</taxon>
        <taxon>Euteleostomi</taxon>
        <taxon>Mammalia</taxon>
        <taxon>Eutheria</taxon>
        <taxon>Euarchontoglires</taxon>
        <taxon>Glires</taxon>
        <taxon>Rodentia</taxon>
        <taxon>Hystricomorpha</taxon>
        <taxon>Bathyergidae</taxon>
        <taxon>Heterocephalus</taxon>
    </lineage>
</organism>
<dbReference type="OMA" id="VEWKFVH"/>
<evidence type="ECO:0000256" key="4">
    <source>
        <dbReference type="ARBA" id="ARBA00016608"/>
    </source>
</evidence>
<evidence type="ECO:0000256" key="13">
    <source>
        <dbReference type="ARBA" id="ARBA00023136"/>
    </source>
</evidence>
<reference evidence="23 25" key="1">
    <citation type="journal article" date="2011" name="Nature">
        <title>Genome sequencing reveals insights into physiology and longevity of the naked mole rat.</title>
        <authorList>
            <person name="Kim E.B."/>
            <person name="Fang X."/>
            <person name="Fushan A.A."/>
            <person name="Huang Z."/>
            <person name="Lobanov A.V."/>
            <person name="Han L."/>
            <person name="Marino S.M."/>
            <person name="Sun X."/>
            <person name="Turanov A.A."/>
            <person name="Yang P."/>
            <person name="Yim S.H."/>
            <person name="Zhao X."/>
            <person name="Kasaikina M.V."/>
            <person name="Stoletzki N."/>
            <person name="Peng C."/>
            <person name="Polak P."/>
            <person name="Xiong Z."/>
            <person name="Kiezun A."/>
            <person name="Zhu Y."/>
            <person name="Chen Y."/>
            <person name="Kryukov G.V."/>
            <person name="Zhang Q."/>
            <person name="Peshkin L."/>
            <person name="Yang L."/>
            <person name="Bronson R.T."/>
            <person name="Buffenstein R."/>
            <person name="Wang B."/>
            <person name="Han C."/>
            <person name="Li Q."/>
            <person name="Chen L."/>
            <person name="Zhao W."/>
            <person name="Sunyaev S.R."/>
            <person name="Park T.J."/>
            <person name="Zhang G."/>
            <person name="Wang J."/>
            <person name="Gladyshev V.N."/>
        </authorList>
    </citation>
    <scope>NUCLEOTIDE SEQUENCE [LARGE SCALE GENOMIC DNA]</scope>
</reference>
<dbReference type="InterPro" id="IPR003599">
    <property type="entry name" value="Ig_sub"/>
</dbReference>
<dbReference type="SMART" id="SM00409">
    <property type="entry name" value="IG"/>
    <property type="match status" value="2"/>
</dbReference>
<evidence type="ECO:0000256" key="2">
    <source>
        <dbReference type="ARBA" id="ARBA00004435"/>
    </source>
</evidence>
<proteinExistence type="inferred from homology"/>
<evidence type="ECO:0000313" key="23">
    <source>
        <dbReference type="EMBL" id="EHB13654.1"/>
    </source>
</evidence>
<dbReference type="GO" id="GO:0005886">
    <property type="term" value="C:plasma membrane"/>
    <property type="evidence" value="ECO:0007669"/>
    <property type="project" value="UniProtKB-SubCell"/>
</dbReference>
<feature type="domain" description="Ig-like" evidence="22">
    <location>
        <begin position="28"/>
        <end position="126"/>
    </location>
</feature>
<evidence type="ECO:0000313" key="26">
    <source>
        <dbReference type="Proteomes" id="UP000694906"/>
    </source>
</evidence>
<dbReference type="Gene3D" id="2.60.40.10">
    <property type="entry name" value="Immunoglobulins"/>
    <property type="match status" value="2"/>
</dbReference>
<keyword evidence="8 20" id="KW-0812">Transmembrane</keyword>
<dbReference type="CTD" id="50848"/>
<dbReference type="InterPro" id="IPR013783">
    <property type="entry name" value="Ig-like_fold"/>
</dbReference>
<evidence type="ECO:0000256" key="12">
    <source>
        <dbReference type="ARBA" id="ARBA00022989"/>
    </source>
</evidence>
<dbReference type="EMBL" id="GEBF01001186">
    <property type="protein sequence ID" value="JAO02447.1"/>
    <property type="molecule type" value="Transcribed_RNA"/>
</dbReference>
<dbReference type="STRING" id="10181.G5BWJ3"/>
<dbReference type="AlphaFoldDB" id="G5BWJ3"/>
<dbReference type="Bgee" id="ENSHGLG00000015520">
    <property type="expression patterns" value="Expressed in thyroid gland and 10 other cell types or tissues"/>
</dbReference>
<dbReference type="GO" id="GO:0090559">
    <property type="term" value="P:regulation of membrane permeability"/>
    <property type="evidence" value="ECO:0007669"/>
    <property type="project" value="TreeGrafter"/>
</dbReference>
<keyword evidence="5" id="KW-0796">Tight junction</keyword>
<keyword evidence="11" id="KW-0965">Cell junction</keyword>
<feature type="domain" description="Ig-like" evidence="22">
    <location>
        <begin position="134"/>
        <end position="227"/>
    </location>
</feature>
<dbReference type="KEGG" id="hgl:101713536"/>
<keyword evidence="13 20" id="KW-0472">Membrane</keyword>
<evidence type="ECO:0000256" key="16">
    <source>
        <dbReference type="ARBA" id="ARBA00023319"/>
    </source>
</evidence>
<dbReference type="GO" id="GO:0050892">
    <property type="term" value="P:intestinal absorption"/>
    <property type="evidence" value="ECO:0007669"/>
    <property type="project" value="TreeGrafter"/>
</dbReference>
<dbReference type="InterPro" id="IPR003598">
    <property type="entry name" value="Ig_sub2"/>
</dbReference>
<dbReference type="SMART" id="SM00408">
    <property type="entry name" value="IGc2"/>
    <property type="match status" value="2"/>
</dbReference>
<dbReference type="GO" id="GO:0007155">
    <property type="term" value="P:cell adhesion"/>
    <property type="evidence" value="ECO:0007669"/>
    <property type="project" value="InterPro"/>
</dbReference>
<reference evidence="24" key="2">
    <citation type="submission" date="2015-10" db="EMBL/GenBank/DDBJ databases">
        <title>FRAMA: From RNA-seq data to annotated mRNA assemblies.</title>
        <authorList>
            <person name="Bens M."/>
            <person name="Sahm A."/>
            <person name="Jahn N."/>
            <person name="Morhart M."/>
            <person name="Holtze S."/>
            <person name="Hildebrandt T.B."/>
            <person name="Platzer M."/>
            <person name="Szafranski K."/>
        </authorList>
    </citation>
    <scope>NUCLEOTIDE SEQUENCE</scope>
    <source>
        <tissue evidence="24">Kidney</tissue>
    </source>
</reference>
<protein>
    <recommendedName>
        <fullName evidence="4">Junctional adhesion molecule A</fullName>
    </recommendedName>
    <alternativeName>
        <fullName evidence="17">Junctional adhesion molecule 1</fullName>
    </alternativeName>
</protein>
<dbReference type="PANTHER" id="PTHR45113">
    <property type="entry name" value="JUNCTIONAL ADHESION MOLECULE A"/>
    <property type="match status" value="1"/>
</dbReference>
<dbReference type="GeneID" id="101713536"/>
<dbReference type="PROSITE" id="PS50835">
    <property type="entry name" value="IG_LIKE"/>
    <property type="match status" value="2"/>
</dbReference>
<evidence type="ECO:0000256" key="7">
    <source>
        <dbReference type="ARBA" id="ARBA00022553"/>
    </source>
</evidence>
<dbReference type="GO" id="GO:0090557">
    <property type="term" value="P:establishment of endothelial intestinal barrier"/>
    <property type="evidence" value="ECO:0007669"/>
    <property type="project" value="TreeGrafter"/>
</dbReference>
<evidence type="ECO:0000259" key="22">
    <source>
        <dbReference type="PROSITE" id="PS50835"/>
    </source>
</evidence>
<dbReference type="SUPFAM" id="SSF48726">
    <property type="entry name" value="Immunoglobulin"/>
    <property type="match status" value="2"/>
</dbReference>
<keyword evidence="26" id="KW-1185">Reference proteome</keyword>
<sequence>MGTKAETGRKHLLLFTLANLFSLVLGKGSVYTSNPDVQEAENNPVKLPCTYSGFTSPRVEWKFDHGDTTRLVCYNNKITASYADRVTFSTSGITFSSVTREDTGTYTCMVTEDSGNSYGEVHIQLTVLVPPSKPTVNIPSSSTIGTRTVLTCSEQDGSPPSEYSWFRDGVLMPEDPKNTRAFINSSYTLNHKTGELTFSPLTSADTGEYSCQAQNGVGTPMRSDSIRMEAVEQNVGGIVAAVLITLILLGVLIFGIWFAYSRGYFERAKKKTSSSKKVIYSQPTPRSEGEFKQTSSFLV</sequence>
<evidence type="ECO:0000256" key="20">
    <source>
        <dbReference type="SAM" id="Phobius"/>
    </source>
</evidence>
<feature type="region of interest" description="Disordered" evidence="19">
    <location>
        <begin position="276"/>
        <end position="299"/>
    </location>
</feature>
<evidence type="ECO:0000256" key="5">
    <source>
        <dbReference type="ARBA" id="ARBA00022427"/>
    </source>
</evidence>
<evidence type="ECO:0000256" key="1">
    <source>
        <dbReference type="ARBA" id="ARBA00004251"/>
    </source>
</evidence>
<dbReference type="EMBL" id="JH172217">
    <property type="protein sequence ID" value="EHB13654.1"/>
    <property type="molecule type" value="Genomic_DNA"/>
</dbReference>
<name>G5BWJ3_HETGA</name>
<evidence type="ECO:0000256" key="11">
    <source>
        <dbReference type="ARBA" id="ARBA00022949"/>
    </source>
</evidence>
<comment type="similarity">
    <text evidence="3">Belongs to the immunoglobulin superfamily.</text>
</comment>
<keyword evidence="10" id="KW-0677">Repeat</keyword>
<keyword evidence="6" id="KW-1003">Cell membrane</keyword>
<dbReference type="RefSeq" id="XP_004858760.1">
    <property type="nucleotide sequence ID" value="XM_004858703.3"/>
</dbReference>
<evidence type="ECO:0000256" key="8">
    <source>
        <dbReference type="ARBA" id="ARBA00022692"/>
    </source>
</evidence>
<keyword evidence="7" id="KW-0597">Phosphoprotein</keyword>
<gene>
    <name evidence="27" type="primary">F11r</name>
    <name evidence="24" type="synonym">F11R</name>
    <name evidence="23" type="ORF">GW7_00514</name>
</gene>
<evidence type="ECO:0000256" key="19">
    <source>
        <dbReference type="SAM" id="MobiDB-lite"/>
    </source>
</evidence>
<keyword evidence="14" id="KW-1015">Disulfide bond</keyword>
<evidence type="ECO:0000313" key="27">
    <source>
        <dbReference type="RefSeq" id="XP_004858760.1"/>
    </source>
</evidence>
<keyword evidence="15" id="KW-0325">Glycoprotein</keyword>
<reference evidence="27" key="3">
    <citation type="submission" date="2025-04" db="UniProtKB">
        <authorList>
            <consortium name="RefSeq"/>
        </authorList>
    </citation>
    <scope>IDENTIFICATION</scope>
</reference>
<evidence type="ECO:0000313" key="24">
    <source>
        <dbReference type="EMBL" id="JAO02447.1"/>
    </source>
</evidence>
<dbReference type="Pfam" id="PF07686">
    <property type="entry name" value="V-set"/>
    <property type="match status" value="1"/>
</dbReference>
<keyword evidence="16" id="KW-0393">Immunoglobulin domain</keyword>
<dbReference type="Pfam" id="PF13927">
    <property type="entry name" value="Ig_3"/>
    <property type="match status" value="1"/>
</dbReference>
<dbReference type="PANTHER" id="PTHR45113:SF1">
    <property type="entry name" value="JUNCTIONAL ADHESION MOLECULE A"/>
    <property type="match status" value="1"/>
</dbReference>
<evidence type="ECO:0000256" key="3">
    <source>
        <dbReference type="ARBA" id="ARBA00008637"/>
    </source>
</evidence>
<feature type="signal peptide" evidence="21">
    <location>
        <begin position="1"/>
        <end position="26"/>
    </location>
</feature>
<dbReference type="Proteomes" id="UP000694906">
    <property type="component" value="Unplaced"/>
</dbReference>